<reference evidence="12 13" key="1">
    <citation type="submission" date="2019-03" db="EMBL/GenBank/DDBJ databases">
        <title>Genomic Encyclopedia of Type Strains, Phase IV (KMG-IV): sequencing the most valuable type-strain genomes for metagenomic binning, comparative biology and taxonomic classification.</title>
        <authorList>
            <person name="Goeker M."/>
        </authorList>
    </citation>
    <scope>NUCLEOTIDE SEQUENCE [LARGE SCALE GENOMIC DNA]</scope>
    <source>
        <strain evidence="12 13">DSM 2132</strain>
    </source>
</reference>
<dbReference type="PANTHER" id="PTHR32248:SF4">
    <property type="entry name" value="RNA POLYMERASE SIGMA-54 FACTOR"/>
    <property type="match status" value="1"/>
</dbReference>
<evidence type="ECO:0000256" key="6">
    <source>
        <dbReference type="ARBA" id="ARBA00023082"/>
    </source>
</evidence>
<dbReference type="EMBL" id="SLXO01000005">
    <property type="protein sequence ID" value="TCP34537.1"/>
    <property type="molecule type" value="Genomic_DNA"/>
</dbReference>
<keyword evidence="6 9" id="KW-0731">Sigma factor</keyword>
<dbReference type="NCBIfam" id="TIGR02395">
    <property type="entry name" value="rpoN_sigma"/>
    <property type="match status" value="1"/>
</dbReference>
<dbReference type="GO" id="GO:0016987">
    <property type="term" value="F:sigma factor activity"/>
    <property type="evidence" value="ECO:0007669"/>
    <property type="project" value="UniProtKB-KW"/>
</dbReference>
<comment type="similarity">
    <text evidence="1 9">Belongs to the sigma-54 factor family.</text>
</comment>
<dbReference type="PROSITE" id="PS50044">
    <property type="entry name" value="SIGMA54_3"/>
    <property type="match status" value="1"/>
</dbReference>
<evidence type="ECO:0000259" key="10">
    <source>
        <dbReference type="Pfam" id="PF04552"/>
    </source>
</evidence>
<dbReference type="GO" id="GO:0001216">
    <property type="term" value="F:DNA-binding transcription activator activity"/>
    <property type="evidence" value="ECO:0007669"/>
    <property type="project" value="InterPro"/>
</dbReference>
<dbReference type="GO" id="GO:0000428">
    <property type="term" value="C:DNA-directed RNA polymerase complex"/>
    <property type="evidence" value="ECO:0007669"/>
    <property type="project" value="UniProtKB-KW"/>
</dbReference>
<protein>
    <recommendedName>
        <fullName evidence="9">RNA polymerase sigma-54 factor</fullName>
    </recommendedName>
</protein>
<dbReference type="PIRSF" id="PIRSF000774">
    <property type="entry name" value="RpoN"/>
    <property type="match status" value="1"/>
</dbReference>
<evidence type="ECO:0000256" key="2">
    <source>
        <dbReference type="ARBA" id="ARBA00022478"/>
    </source>
</evidence>
<comment type="caution">
    <text evidence="12">The sequence shown here is derived from an EMBL/GenBank/DDBJ whole genome shotgun (WGS) entry which is preliminary data.</text>
</comment>
<dbReference type="Pfam" id="PF04963">
    <property type="entry name" value="Sigma54_CBD"/>
    <property type="match status" value="1"/>
</dbReference>
<accession>A0A4R2PH25</accession>
<keyword evidence="3 9" id="KW-0808">Transferase</keyword>
<keyword evidence="8 9" id="KW-0804">Transcription</keyword>
<evidence type="ECO:0000259" key="11">
    <source>
        <dbReference type="Pfam" id="PF04963"/>
    </source>
</evidence>
<comment type="function">
    <text evidence="9">Sigma factors are initiation factors that promote the attachment of RNA polymerase to specific initiation sites and are then released.</text>
</comment>
<dbReference type="GO" id="GO:0003677">
    <property type="term" value="F:DNA binding"/>
    <property type="evidence" value="ECO:0007669"/>
    <property type="project" value="UniProtKB-KW"/>
</dbReference>
<dbReference type="Proteomes" id="UP000295399">
    <property type="component" value="Unassembled WGS sequence"/>
</dbReference>
<dbReference type="Gene3D" id="1.10.10.60">
    <property type="entry name" value="Homeodomain-like"/>
    <property type="match status" value="1"/>
</dbReference>
<evidence type="ECO:0000256" key="9">
    <source>
        <dbReference type="PIRNR" id="PIRNR000774"/>
    </source>
</evidence>
<keyword evidence="7 9" id="KW-0238">DNA-binding</keyword>
<dbReference type="InterPro" id="IPR000394">
    <property type="entry name" value="RNA_pol_sigma_54"/>
</dbReference>
<dbReference type="Pfam" id="PF04552">
    <property type="entry name" value="Sigma54_DBD"/>
    <property type="match status" value="1"/>
</dbReference>
<dbReference type="InterPro" id="IPR038709">
    <property type="entry name" value="RpoN_core-bd_sf"/>
</dbReference>
<dbReference type="InterPro" id="IPR007046">
    <property type="entry name" value="RNA_pol_sigma_54_core-bd"/>
</dbReference>
<evidence type="ECO:0000256" key="1">
    <source>
        <dbReference type="ARBA" id="ARBA00008798"/>
    </source>
</evidence>
<dbReference type="OrthoDB" id="9814402at2"/>
<dbReference type="PANTHER" id="PTHR32248">
    <property type="entry name" value="RNA POLYMERASE SIGMA-54 FACTOR"/>
    <property type="match status" value="1"/>
</dbReference>
<dbReference type="InterPro" id="IPR007634">
    <property type="entry name" value="RNA_pol_sigma_54_DNA-bd"/>
</dbReference>
<keyword evidence="4 9" id="KW-0548">Nucleotidyltransferase</keyword>
<dbReference type="GO" id="GO:0016779">
    <property type="term" value="F:nucleotidyltransferase activity"/>
    <property type="evidence" value="ECO:0007669"/>
    <property type="project" value="UniProtKB-KW"/>
</dbReference>
<evidence type="ECO:0000256" key="5">
    <source>
        <dbReference type="ARBA" id="ARBA00023015"/>
    </source>
</evidence>
<dbReference type="PRINTS" id="PR00045">
    <property type="entry name" value="SIGMA54FCT"/>
</dbReference>
<dbReference type="Gene3D" id="1.10.10.1330">
    <property type="entry name" value="RNA polymerase sigma-54 factor, core-binding domain"/>
    <property type="match status" value="1"/>
</dbReference>
<dbReference type="Pfam" id="PF00309">
    <property type="entry name" value="Sigma54_AID"/>
    <property type="match status" value="1"/>
</dbReference>
<feature type="domain" description="RNA polymerase sigma factor 54 DNA-binding" evidence="10">
    <location>
        <begin position="272"/>
        <end position="430"/>
    </location>
</feature>
<keyword evidence="2 9" id="KW-0240">DNA-directed RNA polymerase</keyword>
<dbReference type="AlphaFoldDB" id="A0A4R2PH25"/>
<organism evidence="12 13">
    <name type="scientific">Rhodothalassium salexigens DSM 2132</name>
    <dbReference type="NCBI Taxonomy" id="1188247"/>
    <lineage>
        <taxon>Bacteria</taxon>
        <taxon>Pseudomonadati</taxon>
        <taxon>Pseudomonadota</taxon>
        <taxon>Alphaproteobacteria</taxon>
        <taxon>Rhodothalassiales</taxon>
        <taxon>Rhodothalassiaceae</taxon>
        <taxon>Rhodothalassium</taxon>
    </lineage>
</organism>
<keyword evidence="13" id="KW-1185">Reference proteome</keyword>
<evidence type="ECO:0000256" key="3">
    <source>
        <dbReference type="ARBA" id="ARBA00022679"/>
    </source>
</evidence>
<dbReference type="GO" id="GO:0006352">
    <property type="term" value="P:DNA-templated transcription initiation"/>
    <property type="evidence" value="ECO:0007669"/>
    <property type="project" value="InterPro"/>
</dbReference>
<sequence length="436" mass="47103">MDMIAAHRQTQGQGLVMTARMQASLRILQMSNLDLADHLAEEALSNPCLEVTRPEPVPARPQGAMGAHNPDWDPVAGLESTPPSLYEHVARQVALTFQTADNRRLAMLFAEALEPTGWLGRPLDAIAAGARISMRRASAMLARLQRLEPAGLFARDLAECLRLQADDRGFLTWDLAVILDNLALLAEGRLAELAALCDGTVDDVRTLAGLIQTLDPKPGLAFAAEPAPPRPPDLSVRRGDAGWVVDIERSTLPVVTIVDGPRTAGDAEAQAHLAHARAQARWLKRTVDRRQNTLLRTAAALVRRQRAFLDQGPNHLRPLTTHDLAGELALHPTTISRAVADRLIATPHGTLPLRSFFVRAFTPGAGTDGPSQDAVVALVGRIVDAEDTARPLSDAAIAERARRAGIPLARRTVAKYRDMLGIPSSYTRRQPPAAPA</sequence>
<dbReference type="RefSeq" id="WP_132708463.1">
    <property type="nucleotide sequence ID" value="NZ_JACIGF010000005.1"/>
</dbReference>
<dbReference type="PROSITE" id="PS00718">
    <property type="entry name" value="SIGMA54_2"/>
    <property type="match status" value="1"/>
</dbReference>
<proteinExistence type="inferred from homology"/>
<evidence type="ECO:0000256" key="7">
    <source>
        <dbReference type="ARBA" id="ARBA00023125"/>
    </source>
</evidence>
<gene>
    <name evidence="12" type="ORF">EV659_105165</name>
</gene>
<evidence type="ECO:0000256" key="8">
    <source>
        <dbReference type="ARBA" id="ARBA00023163"/>
    </source>
</evidence>
<evidence type="ECO:0000256" key="4">
    <source>
        <dbReference type="ARBA" id="ARBA00022695"/>
    </source>
</evidence>
<feature type="domain" description="RNA polymerase sigma factor 54 core-binding" evidence="11">
    <location>
        <begin position="79"/>
        <end position="257"/>
    </location>
</feature>
<dbReference type="InParanoid" id="A0A4R2PH25"/>
<name>A0A4R2PH25_RHOSA</name>
<evidence type="ECO:0000313" key="13">
    <source>
        <dbReference type="Proteomes" id="UP000295399"/>
    </source>
</evidence>
<evidence type="ECO:0000313" key="12">
    <source>
        <dbReference type="EMBL" id="TCP34537.1"/>
    </source>
</evidence>
<keyword evidence="5 9" id="KW-0805">Transcription regulation</keyword>